<comment type="subcellular location">
    <subcellularLocation>
        <location evidence="7">Cytoplasm</location>
    </subcellularLocation>
    <subcellularLocation>
        <location evidence="7">Nucleus</location>
    </subcellularLocation>
</comment>
<gene>
    <name evidence="12" type="ORF">CANCADRAFT_111251</name>
</gene>
<evidence type="ECO:0000259" key="9">
    <source>
        <dbReference type="Pfam" id="PF04981"/>
    </source>
</evidence>
<evidence type="ECO:0000256" key="3">
    <source>
        <dbReference type="ARBA" id="ARBA00022448"/>
    </source>
</evidence>
<dbReference type="InterPro" id="IPR039768">
    <property type="entry name" value="Nmd3"/>
</dbReference>
<sequence>MENMQQFVPNTTVATILCCNCGVPMDGSSGIAMCNDCIMLTSDITSSIQRESNLHFCRNCERYLQPPSHWVTAKLESRELLALCLRKLRGMGKVRLVDANFLWTEPHSRRIRVKVTVQGETSQGAILQQSFEVEYVVLPTQCPDCARSFTVNTWRASIQIRQKVPHKRTFLYLEQLILKHNAHQDTISIKESKDGLDFYYSSQQHALKMIDFLAQVAPIRSKRAEELISEDTHTGNKNYKFSFSVEIVPICKDDLVVLPLKTARQLGNISQLTICSKISNTVRVIDPISLQIADVSTNVYWRTPFVSLCDATSLVEFMVLDIELTGPTNGKYALAEATVARTVDLGRNDDTYFVRTHLGNLLHSGDLALGYFLTNTNFNHDLFDSLDQSRVPDVVLVKKHYPRRRHNRNRTWKLQRMAKEHNDADNSAKSKKDHDQVEQDYEMFLQELEEDAELRNTVNLYKRKDEAMPSVVDAHPEEDDDMDDSASLPEIDVNELLDELDDMHIAE</sequence>
<protein>
    <recommendedName>
        <fullName evidence="2 7">60S ribosomal export protein NMD3</fullName>
    </recommendedName>
</protein>
<dbReference type="Pfam" id="PF21192">
    <property type="entry name" value="OB_NMD3"/>
    <property type="match status" value="1"/>
</dbReference>
<evidence type="ECO:0000256" key="8">
    <source>
        <dbReference type="SAM" id="MobiDB-lite"/>
    </source>
</evidence>
<keyword evidence="5 7" id="KW-0653">Protein transport</keyword>
<keyword evidence="4 7" id="KW-0963">Cytoplasm</keyword>
<feature type="domain" description="60S ribosomal export protein NMD3 OB-fold" evidence="10">
    <location>
        <begin position="314"/>
        <end position="399"/>
    </location>
</feature>
<evidence type="ECO:0000259" key="11">
    <source>
        <dbReference type="Pfam" id="PF21193"/>
    </source>
</evidence>
<dbReference type="AlphaFoldDB" id="A0A1E4TGC9"/>
<dbReference type="GO" id="GO:0005634">
    <property type="term" value="C:nucleus"/>
    <property type="evidence" value="ECO:0007669"/>
    <property type="project" value="UniProtKB-SubCell"/>
</dbReference>
<dbReference type="PANTHER" id="PTHR12746:SF2">
    <property type="entry name" value="60S RIBOSOMAL EXPORT PROTEIN NMD3"/>
    <property type="match status" value="1"/>
</dbReference>
<comment type="function">
    <text evidence="7">Acts as an adapter for the XPO1/CRM1-mediated export of the 60S ribosomal subunit.</text>
</comment>
<dbReference type="PANTHER" id="PTHR12746">
    <property type="entry name" value="NONSENSE-MEDIATED MRNA DECAY PROTEIN 3"/>
    <property type="match status" value="1"/>
</dbReference>
<dbReference type="GO" id="GO:0030674">
    <property type="term" value="F:protein-macromolecule adaptor activity"/>
    <property type="evidence" value="ECO:0007669"/>
    <property type="project" value="EnsemblFungi"/>
</dbReference>
<dbReference type="GO" id="GO:0043023">
    <property type="term" value="F:ribosomal large subunit binding"/>
    <property type="evidence" value="ECO:0007669"/>
    <property type="project" value="EnsemblFungi"/>
</dbReference>
<dbReference type="GO" id="GO:0070180">
    <property type="term" value="F:large ribosomal subunit rRNA binding"/>
    <property type="evidence" value="ECO:0007669"/>
    <property type="project" value="EnsemblFungi"/>
</dbReference>
<evidence type="ECO:0000256" key="6">
    <source>
        <dbReference type="ARBA" id="ARBA00023242"/>
    </source>
</evidence>
<accession>A0A1E4TGC9</accession>
<keyword evidence="13" id="KW-1185">Reference proteome</keyword>
<dbReference type="GO" id="GO:0000055">
    <property type="term" value="P:ribosomal large subunit export from nucleus"/>
    <property type="evidence" value="ECO:0007669"/>
    <property type="project" value="EnsemblFungi"/>
</dbReference>
<evidence type="ECO:0000256" key="2">
    <source>
        <dbReference type="ARBA" id="ARBA00017035"/>
    </source>
</evidence>
<keyword evidence="6 7" id="KW-0539">Nucleus</keyword>
<evidence type="ECO:0000256" key="5">
    <source>
        <dbReference type="ARBA" id="ARBA00022927"/>
    </source>
</evidence>
<name>A0A1E4TGC9_9ASCO</name>
<dbReference type="Proteomes" id="UP000095023">
    <property type="component" value="Unassembled WGS sequence"/>
</dbReference>
<dbReference type="EMBL" id="KV453842">
    <property type="protein sequence ID" value="ODV90810.1"/>
    <property type="molecule type" value="Genomic_DNA"/>
</dbReference>
<evidence type="ECO:0000259" key="10">
    <source>
        <dbReference type="Pfam" id="PF21192"/>
    </source>
</evidence>
<dbReference type="InterPro" id="IPR048898">
    <property type="entry name" value="OB_NMD3"/>
</dbReference>
<comment type="similarity">
    <text evidence="1 7">Belongs to the NMD3 family.</text>
</comment>
<dbReference type="OrthoDB" id="203821at2759"/>
<feature type="region of interest" description="Disordered" evidence="8">
    <location>
        <begin position="462"/>
        <end position="507"/>
    </location>
</feature>
<evidence type="ECO:0000313" key="13">
    <source>
        <dbReference type="Proteomes" id="UP000095023"/>
    </source>
</evidence>
<dbReference type="GO" id="GO:0005829">
    <property type="term" value="C:cytosol"/>
    <property type="evidence" value="ECO:0007669"/>
    <property type="project" value="EnsemblFungi"/>
</dbReference>
<dbReference type="Pfam" id="PF21193">
    <property type="entry name" value="NMD_SH3"/>
    <property type="match status" value="1"/>
</dbReference>
<dbReference type="InterPro" id="IPR048899">
    <property type="entry name" value="NMD_SH3"/>
</dbReference>
<reference evidence="13" key="1">
    <citation type="submission" date="2016-02" db="EMBL/GenBank/DDBJ databases">
        <title>Comparative genomics of biotechnologically important yeasts.</title>
        <authorList>
            <consortium name="DOE Joint Genome Institute"/>
            <person name="Riley R."/>
            <person name="Haridas S."/>
            <person name="Wolfe K.H."/>
            <person name="Lopes M.R."/>
            <person name="Hittinger C.T."/>
            <person name="Goker M."/>
            <person name="Salamov A."/>
            <person name="Wisecaver J."/>
            <person name="Long T.M."/>
            <person name="Aerts A.L."/>
            <person name="Barry K."/>
            <person name="Choi C."/>
            <person name="Clum A."/>
            <person name="Coughlan A.Y."/>
            <person name="Deshpande S."/>
            <person name="Douglass A.P."/>
            <person name="Hanson S.J."/>
            <person name="Klenk H.-P."/>
            <person name="Labutti K."/>
            <person name="Lapidus A."/>
            <person name="Lindquist E."/>
            <person name="Lipzen A."/>
            <person name="Meier-Kolthoff J.P."/>
            <person name="Ohm R.A."/>
            <person name="Otillar R.P."/>
            <person name="Pangilinan J."/>
            <person name="Peng Y."/>
            <person name="Rokas A."/>
            <person name="Rosa C.A."/>
            <person name="Scheuner C."/>
            <person name="Sibirny A.A."/>
            <person name="Slot J.C."/>
            <person name="Stielow J.B."/>
            <person name="Sun H."/>
            <person name="Kurtzman C.P."/>
            <person name="Blackwell M."/>
            <person name="Jeffries T.W."/>
            <person name="Grigoriev I.V."/>
        </authorList>
    </citation>
    <scope>NUCLEOTIDE SEQUENCE [LARGE SCALE GENOMIC DNA]</scope>
    <source>
        <strain evidence="13">NRRL Y-17796</strain>
    </source>
</reference>
<feature type="domain" description="Nmd3 N-terminal" evidence="9">
    <location>
        <begin position="18"/>
        <end position="247"/>
    </location>
</feature>
<feature type="domain" description="60S ribosomal export protein NMD3 SH3" evidence="11">
    <location>
        <begin position="250"/>
        <end position="297"/>
    </location>
</feature>
<organism evidence="12 13">
    <name type="scientific">Tortispora caseinolytica NRRL Y-17796</name>
    <dbReference type="NCBI Taxonomy" id="767744"/>
    <lineage>
        <taxon>Eukaryota</taxon>
        <taxon>Fungi</taxon>
        <taxon>Dikarya</taxon>
        <taxon>Ascomycota</taxon>
        <taxon>Saccharomycotina</taxon>
        <taxon>Trigonopsidomycetes</taxon>
        <taxon>Trigonopsidales</taxon>
        <taxon>Trigonopsidaceae</taxon>
        <taxon>Tortispora</taxon>
    </lineage>
</organism>
<proteinExistence type="inferred from homology"/>
<evidence type="ECO:0000256" key="7">
    <source>
        <dbReference type="RuleBase" id="RU364108"/>
    </source>
</evidence>
<dbReference type="InterPro" id="IPR007064">
    <property type="entry name" value="Nmd3_N"/>
</dbReference>
<dbReference type="GO" id="GO:0015031">
    <property type="term" value="P:protein transport"/>
    <property type="evidence" value="ECO:0007669"/>
    <property type="project" value="UniProtKB-KW"/>
</dbReference>
<evidence type="ECO:0000256" key="1">
    <source>
        <dbReference type="ARBA" id="ARBA00009794"/>
    </source>
</evidence>
<dbReference type="Pfam" id="PF04981">
    <property type="entry name" value="NMD3"/>
    <property type="match status" value="1"/>
</dbReference>
<evidence type="ECO:0000256" key="4">
    <source>
        <dbReference type="ARBA" id="ARBA00022490"/>
    </source>
</evidence>
<feature type="compositionally biased region" description="Acidic residues" evidence="8">
    <location>
        <begin position="492"/>
        <end position="501"/>
    </location>
</feature>
<keyword evidence="3 7" id="KW-0813">Transport</keyword>
<evidence type="ECO:0000313" key="12">
    <source>
        <dbReference type="EMBL" id="ODV90810.1"/>
    </source>
</evidence>